<gene>
    <name evidence="3" type="ORF">M9Y10_002149</name>
</gene>
<reference evidence="3 4" key="1">
    <citation type="submission" date="2024-04" db="EMBL/GenBank/DDBJ databases">
        <title>Tritrichomonas musculus Genome.</title>
        <authorList>
            <person name="Alves-Ferreira E."/>
            <person name="Grigg M."/>
            <person name="Lorenzi H."/>
            <person name="Galac M."/>
        </authorList>
    </citation>
    <scope>NUCLEOTIDE SEQUENCE [LARGE SCALE GENOMIC DNA]</scope>
    <source>
        <strain evidence="3 4">EAF2021</strain>
    </source>
</reference>
<evidence type="ECO:0000259" key="2">
    <source>
        <dbReference type="PROSITE" id="PS50053"/>
    </source>
</evidence>
<accession>A0ABR2L900</accession>
<name>A0ABR2L900_9EUKA</name>
<dbReference type="Proteomes" id="UP001470230">
    <property type="component" value="Unassembled WGS sequence"/>
</dbReference>
<sequence>MIIKFLHTNGTTFTLDMNDDATIQQTKIALVYLYKLPYKSLEFLINGRTLNDNEIISQIGYLGDGYIIFYEPVPSEDIEGISPFFGSIPQICNTLGAPPFSDKDTMRRNTPQQNTEKINPFKDIENGSDRKYLKYIIEPSLIQEKKDSSIDFNPISIDGNEIKYSSNKKATHFEQLYKNDIDILTKPVYPQTEILRKAKTSVDYFYADALQQPHTNGNLSYQNNYMKAPNTNSPQSVNSRPLIGNNNDGRISNSNYTNTNPPQMNANHIERIDFNHPTYVNQTCQQYPFR</sequence>
<protein>
    <recommendedName>
        <fullName evidence="2">Ubiquitin-like domain-containing protein</fullName>
    </recommendedName>
</protein>
<evidence type="ECO:0000313" key="3">
    <source>
        <dbReference type="EMBL" id="KAK8899827.1"/>
    </source>
</evidence>
<dbReference type="InterPro" id="IPR000626">
    <property type="entry name" value="Ubiquitin-like_dom"/>
</dbReference>
<dbReference type="SUPFAM" id="SSF54236">
    <property type="entry name" value="Ubiquitin-like"/>
    <property type="match status" value="1"/>
</dbReference>
<dbReference type="EMBL" id="JAPFFF010000001">
    <property type="protein sequence ID" value="KAK8899827.1"/>
    <property type="molecule type" value="Genomic_DNA"/>
</dbReference>
<comment type="caution">
    <text evidence="3">The sequence shown here is derived from an EMBL/GenBank/DDBJ whole genome shotgun (WGS) entry which is preliminary data.</text>
</comment>
<organism evidence="3 4">
    <name type="scientific">Tritrichomonas musculus</name>
    <dbReference type="NCBI Taxonomy" id="1915356"/>
    <lineage>
        <taxon>Eukaryota</taxon>
        <taxon>Metamonada</taxon>
        <taxon>Parabasalia</taxon>
        <taxon>Tritrichomonadida</taxon>
        <taxon>Tritrichomonadidae</taxon>
        <taxon>Tritrichomonas</taxon>
    </lineage>
</organism>
<feature type="compositionally biased region" description="Polar residues" evidence="1">
    <location>
        <begin position="108"/>
        <end position="117"/>
    </location>
</feature>
<feature type="region of interest" description="Disordered" evidence="1">
    <location>
        <begin position="99"/>
        <end position="122"/>
    </location>
</feature>
<keyword evidence="4" id="KW-1185">Reference proteome</keyword>
<evidence type="ECO:0000313" key="4">
    <source>
        <dbReference type="Proteomes" id="UP001470230"/>
    </source>
</evidence>
<evidence type="ECO:0000256" key="1">
    <source>
        <dbReference type="SAM" id="MobiDB-lite"/>
    </source>
</evidence>
<feature type="region of interest" description="Disordered" evidence="1">
    <location>
        <begin position="226"/>
        <end position="253"/>
    </location>
</feature>
<feature type="domain" description="Ubiquitin-like" evidence="2">
    <location>
        <begin position="1"/>
        <end position="61"/>
    </location>
</feature>
<dbReference type="PROSITE" id="PS50053">
    <property type="entry name" value="UBIQUITIN_2"/>
    <property type="match status" value="1"/>
</dbReference>
<proteinExistence type="predicted"/>
<dbReference type="InterPro" id="IPR029071">
    <property type="entry name" value="Ubiquitin-like_domsf"/>
</dbReference>